<comment type="caution">
    <text evidence="7">The sequence shown here is derived from an EMBL/GenBank/DDBJ whole genome shotgun (WGS) entry which is preliminary data.</text>
</comment>
<gene>
    <name evidence="7" type="ORF">ACFQ4B_29470</name>
</gene>
<organism evidence="7 8">
    <name type="scientific">Paenibacillus vulneris</name>
    <dbReference type="NCBI Taxonomy" id="1133364"/>
    <lineage>
        <taxon>Bacteria</taxon>
        <taxon>Bacillati</taxon>
        <taxon>Bacillota</taxon>
        <taxon>Bacilli</taxon>
        <taxon>Bacillales</taxon>
        <taxon>Paenibacillaceae</taxon>
        <taxon>Paenibacillus</taxon>
    </lineage>
</organism>
<sequence>MLLKKALLPTVMIAVLLSASACTKSQGISEPEESPKEAEGIAKAPVEIAFYSSGKEPLFVEAVRKKFPEYTIKYIQKGTGFSFPEMIASNQTFDIYVESARTYARDLLGAKLEMDMTDLAKKHQIDLSRFDKNGLEQMRSAGGLYGLPVYGSGMALYYNKEIFDRFGVPYPKDGMTWEETYELAKRLTRVDDKPYYGYWLKTKSYLRKNQYSLPFVDMKTEKALIDNDKWKKTIETVFERFSGIEGMEGKFGTQWPGSDVFYKNKDVAMYLTDSDMHQGVKEMRDMKWDMVSVPSFSDAPRVGPQIMYTYLGIPAFSKHKDESMKIIQYLTSDEFQMELSKQGFLTALNNPDIQNVIGQETADKDKNLKAIYYNPFAPSGPTTKYDEYVIEDGIDKVALRELVNKKLDINTMVRKAEELANQSIQKNKN</sequence>
<evidence type="ECO:0000313" key="8">
    <source>
        <dbReference type="Proteomes" id="UP001597180"/>
    </source>
</evidence>
<dbReference type="PROSITE" id="PS51257">
    <property type="entry name" value="PROKAR_LIPOPROTEIN"/>
    <property type="match status" value="1"/>
</dbReference>
<accession>A0ABW3UUU7</accession>
<keyword evidence="2 6" id="KW-0732">Signal</keyword>
<dbReference type="InterPro" id="IPR006059">
    <property type="entry name" value="SBP"/>
</dbReference>
<keyword evidence="1" id="KW-1003">Cell membrane</keyword>
<dbReference type="InterPro" id="IPR050490">
    <property type="entry name" value="Bact_solute-bd_prot1"/>
</dbReference>
<evidence type="ECO:0000313" key="7">
    <source>
        <dbReference type="EMBL" id="MFD1224242.1"/>
    </source>
</evidence>
<evidence type="ECO:0000256" key="5">
    <source>
        <dbReference type="ARBA" id="ARBA00023288"/>
    </source>
</evidence>
<protein>
    <submittedName>
        <fullName evidence="7">ABC transporter substrate-binding protein</fullName>
    </submittedName>
</protein>
<reference evidence="8" key="1">
    <citation type="journal article" date="2019" name="Int. J. Syst. Evol. Microbiol.">
        <title>The Global Catalogue of Microorganisms (GCM) 10K type strain sequencing project: providing services to taxonomists for standard genome sequencing and annotation.</title>
        <authorList>
            <consortium name="The Broad Institute Genomics Platform"/>
            <consortium name="The Broad Institute Genome Sequencing Center for Infectious Disease"/>
            <person name="Wu L."/>
            <person name="Ma J."/>
        </authorList>
    </citation>
    <scope>NUCLEOTIDE SEQUENCE [LARGE SCALE GENOMIC DNA]</scope>
    <source>
        <strain evidence="8">CCUG 53270</strain>
    </source>
</reference>
<feature type="chain" id="PRO_5046990902" evidence="6">
    <location>
        <begin position="22"/>
        <end position="429"/>
    </location>
</feature>
<feature type="signal peptide" evidence="6">
    <location>
        <begin position="1"/>
        <end position="21"/>
    </location>
</feature>
<evidence type="ECO:0000256" key="2">
    <source>
        <dbReference type="ARBA" id="ARBA00022729"/>
    </source>
</evidence>
<name>A0ABW3UUU7_9BACL</name>
<dbReference type="RefSeq" id="WP_345590637.1">
    <property type="nucleotide sequence ID" value="NZ_BAABJG010000023.1"/>
</dbReference>
<dbReference type="EMBL" id="JBHTLU010000043">
    <property type="protein sequence ID" value="MFD1224242.1"/>
    <property type="molecule type" value="Genomic_DNA"/>
</dbReference>
<keyword evidence="8" id="KW-1185">Reference proteome</keyword>
<evidence type="ECO:0000256" key="3">
    <source>
        <dbReference type="ARBA" id="ARBA00023136"/>
    </source>
</evidence>
<dbReference type="Pfam" id="PF01547">
    <property type="entry name" value="SBP_bac_1"/>
    <property type="match status" value="1"/>
</dbReference>
<dbReference type="SUPFAM" id="SSF53850">
    <property type="entry name" value="Periplasmic binding protein-like II"/>
    <property type="match status" value="1"/>
</dbReference>
<dbReference type="Gene3D" id="3.40.190.10">
    <property type="entry name" value="Periplasmic binding protein-like II"/>
    <property type="match status" value="1"/>
</dbReference>
<evidence type="ECO:0000256" key="1">
    <source>
        <dbReference type="ARBA" id="ARBA00022475"/>
    </source>
</evidence>
<evidence type="ECO:0000256" key="6">
    <source>
        <dbReference type="SAM" id="SignalP"/>
    </source>
</evidence>
<keyword evidence="5" id="KW-0449">Lipoprotein</keyword>
<proteinExistence type="predicted"/>
<dbReference type="PANTHER" id="PTHR43649">
    <property type="entry name" value="ARABINOSE-BINDING PROTEIN-RELATED"/>
    <property type="match status" value="1"/>
</dbReference>
<keyword evidence="4" id="KW-0564">Palmitate</keyword>
<dbReference type="PANTHER" id="PTHR43649:SF33">
    <property type="entry name" value="POLYGALACTURONAN_RHAMNOGALACTURONAN-BINDING PROTEIN YTCQ"/>
    <property type="match status" value="1"/>
</dbReference>
<dbReference type="Proteomes" id="UP001597180">
    <property type="component" value="Unassembled WGS sequence"/>
</dbReference>
<keyword evidence="3" id="KW-0472">Membrane</keyword>
<evidence type="ECO:0000256" key="4">
    <source>
        <dbReference type="ARBA" id="ARBA00023139"/>
    </source>
</evidence>